<keyword evidence="5" id="KW-0460">Magnesium</keyword>
<dbReference type="InterPro" id="IPR000092">
    <property type="entry name" value="Polyprenyl_synt"/>
</dbReference>
<dbReference type="InterPro" id="IPR033749">
    <property type="entry name" value="Polyprenyl_synt_CS"/>
</dbReference>
<evidence type="ECO:0000256" key="4">
    <source>
        <dbReference type="ARBA" id="ARBA00022723"/>
    </source>
</evidence>
<keyword evidence="4" id="KW-0479">Metal-binding</keyword>
<comment type="similarity">
    <text evidence="2">Belongs to the FPP/GGPP synthase family.</text>
</comment>
<dbReference type="GO" id="GO:0046872">
    <property type="term" value="F:metal ion binding"/>
    <property type="evidence" value="ECO:0007669"/>
    <property type="project" value="UniProtKB-KW"/>
</dbReference>
<evidence type="ECO:0000256" key="2">
    <source>
        <dbReference type="ARBA" id="ARBA00006706"/>
    </source>
</evidence>
<evidence type="ECO:0000313" key="7">
    <source>
        <dbReference type="EMBL" id="HDI83696.1"/>
    </source>
</evidence>
<dbReference type="Gene3D" id="1.10.600.10">
    <property type="entry name" value="Farnesyl Diphosphate Synthase"/>
    <property type="match status" value="1"/>
</dbReference>
<protein>
    <submittedName>
        <fullName evidence="7">Polyprenyl synthetase family protein</fullName>
    </submittedName>
</protein>
<evidence type="ECO:0000256" key="1">
    <source>
        <dbReference type="ARBA" id="ARBA00001946"/>
    </source>
</evidence>
<evidence type="ECO:0000256" key="3">
    <source>
        <dbReference type="ARBA" id="ARBA00022679"/>
    </source>
</evidence>
<dbReference type="GO" id="GO:0004659">
    <property type="term" value="F:prenyltransferase activity"/>
    <property type="evidence" value="ECO:0007669"/>
    <property type="project" value="InterPro"/>
</dbReference>
<dbReference type="Proteomes" id="UP000885847">
    <property type="component" value="Unassembled WGS sequence"/>
</dbReference>
<keyword evidence="6" id="KW-0414">Isoprene biosynthesis</keyword>
<reference evidence="7" key="1">
    <citation type="journal article" date="2020" name="mSystems">
        <title>Genome- and Community-Level Interaction Insights into Carbon Utilization and Element Cycling Functions of Hydrothermarchaeota in Hydrothermal Sediment.</title>
        <authorList>
            <person name="Zhou Z."/>
            <person name="Liu Y."/>
            <person name="Xu W."/>
            <person name="Pan J."/>
            <person name="Luo Z.H."/>
            <person name="Li M."/>
        </authorList>
    </citation>
    <scope>NUCLEOTIDE SEQUENCE [LARGE SCALE GENOMIC DNA]</scope>
    <source>
        <strain evidence="7">HyVt-102</strain>
    </source>
</reference>
<dbReference type="PANTHER" id="PTHR43281:SF1">
    <property type="entry name" value="FARNESYL DIPHOSPHATE SYNTHASE"/>
    <property type="match status" value="1"/>
</dbReference>
<comment type="cofactor">
    <cofactor evidence="1">
        <name>Mg(2+)</name>
        <dbReference type="ChEBI" id="CHEBI:18420"/>
    </cofactor>
</comment>
<comment type="caution">
    <text evidence="7">The sequence shown here is derived from an EMBL/GenBank/DDBJ whole genome shotgun (WGS) entry which is preliminary data.</text>
</comment>
<dbReference type="PANTHER" id="PTHR43281">
    <property type="entry name" value="FARNESYL DIPHOSPHATE SYNTHASE"/>
    <property type="match status" value="1"/>
</dbReference>
<organism evidence="7">
    <name type="scientific">candidate division WOR-3 bacterium</name>
    <dbReference type="NCBI Taxonomy" id="2052148"/>
    <lineage>
        <taxon>Bacteria</taxon>
        <taxon>Bacteria division WOR-3</taxon>
    </lineage>
</organism>
<accession>A0A7C0VBH2</accession>
<gene>
    <name evidence="7" type="ORF">ENF18_07905</name>
</gene>
<dbReference type="GO" id="GO:0008299">
    <property type="term" value="P:isoprenoid biosynthetic process"/>
    <property type="evidence" value="ECO:0007669"/>
    <property type="project" value="UniProtKB-KW"/>
</dbReference>
<evidence type="ECO:0000256" key="6">
    <source>
        <dbReference type="ARBA" id="ARBA00023229"/>
    </source>
</evidence>
<dbReference type="AlphaFoldDB" id="A0A7C0VBH2"/>
<dbReference type="InterPro" id="IPR008949">
    <property type="entry name" value="Isoprenoid_synthase_dom_sf"/>
</dbReference>
<proteinExistence type="inferred from homology"/>
<sequence>RLLDAIKTISNAVGSLGIVGGQTMDIKMKGEKPDPKTLRYIHSRKTACFISASCEIGGILAGTSKKKREALRKGGLYLGMAFQIIDDLLDVIGDEKKVGKRLRKDKDKVTYPALYGIDGSRFRAKAYTELAIRNFQKLGNASDKLIEISKYLEQRMF</sequence>
<keyword evidence="3" id="KW-0808">Transferase</keyword>
<feature type="non-terminal residue" evidence="7">
    <location>
        <position position="1"/>
    </location>
</feature>
<dbReference type="EMBL" id="DQWE01000373">
    <property type="protein sequence ID" value="HDI83696.1"/>
    <property type="molecule type" value="Genomic_DNA"/>
</dbReference>
<evidence type="ECO:0000256" key="5">
    <source>
        <dbReference type="ARBA" id="ARBA00022842"/>
    </source>
</evidence>
<dbReference type="Pfam" id="PF00348">
    <property type="entry name" value="polyprenyl_synt"/>
    <property type="match status" value="1"/>
</dbReference>
<name>A0A7C0VBH2_UNCW3</name>
<dbReference type="SUPFAM" id="SSF48576">
    <property type="entry name" value="Terpenoid synthases"/>
    <property type="match status" value="1"/>
</dbReference>
<dbReference type="PROSITE" id="PS00444">
    <property type="entry name" value="POLYPRENYL_SYNTHASE_2"/>
    <property type="match status" value="1"/>
</dbReference>